<accession>A0AA96VG93</accession>
<protein>
    <submittedName>
        <fullName evidence="2">DUF3397 domain-containing protein</fullName>
    </submittedName>
</protein>
<evidence type="ECO:0000313" key="3">
    <source>
        <dbReference type="Proteomes" id="UP001301526"/>
    </source>
</evidence>
<proteinExistence type="predicted"/>
<dbReference type="Proteomes" id="UP001301526">
    <property type="component" value="Chromosome"/>
</dbReference>
<name>A0AA96VG93_9STRE</name>
<feature type="transmembrane region" description="Helical" evidence="1">
    <location>
        <begin position="66"/>
        <end position="85"/>
    </location>
</feature>
<keyword evidence="3" id="KW-1185">Reference proteome</keyword>
<dbReference type="InterPro" id="IPR024515">
    <property type="entry name" value="DUF3397"/>
</dbReference>
<evidence type="ECO:0000313" key="2">
    <source>
        <dbReference type="EMBL" id="WNY48537.1"/>
    </source>
</evidence>
<keyword evidence="1" id="KW-0812">Transmembrane</keyword>
<dbReference type="AlphaFoldDB" id="A0AA96VG93"/>
<feature type="transmembrane region" description="Helical" evidence="1">
    <location>
        <begin position="6"/>
        <end position="30"/>
    </location>
</feature>
<dbReference type="EMBL" id="CP118734">
    <property type="protein sequence ID" value="WNY48537.1"/>
    <property type="molecule type" value="Genomic_DNA"/>
</dbReference>
<sequence length="122" mass="14372">MFESILFIKIIAVLFIFLTLAISIIAVKFFKLHKYGRNFADIAFPLYGLEFYLISDRIYYSSLLPHLLLALSLLSMGLCAFFLFKKKEFSYKRFFKVFWRASFILTFFMYLALVIAVLTLKS</sequence>
<feature type="transmembrane region" description="Helical" evidence="1">
    <location>
        <begin position="97"/>
        <end position="120"/>
    </location>
</feature>
<dbReference type="Pfam" id="PF11877">
    <property type="entry name" value="DUF3397"/>
    <property type="match status" value="1"/>
</dbReference>
<organism evidence="2 3">
    <name type="scientific">Streptococcus iners subsp. hyiners</name>
    <dbReference type="NCBI Taxonomy" id="3028083"/>
    <lineage>
        <taxon>Bacteria</taxon>
        <taxon>Bacillati</taxon>
        <taxon>Bacillota</taxon>
        <taxon>Bacilli</taxon>
        <taxon>Lactobacillales</taxon>
        <taxon>Streptococcaceae</taxon>
        <taxon>Streptococcus</taxon>
        <taxon>Streptococcus iners</taxon>
    </lineage>
</organism>
<dbReference type="RefSeq" id="WP_105124608.1">
    <property type="nucleotide sequence ID" value="NZ_CP118734.1"/>
</dbReference>
<keyword evidence="1" id="KW-1133">Transmembrane helix</keyword>
<gene>
    <name evidence="2" type="ORF">PW220_07325</name>
</gene>
<reference evidence="2 3" key="1">
    <citation type="submission" date="2023-02" db="EMBL/GenBank/DDBJ databases">
        <title>Streptococcus sp. Genome Sequencing and Assembly.</title>
        <authorList>
            <person name="Shore S.M."/>
            <person name="Nicholson T.L."/>
        </authorList>
    </citation>
    <scope>NUCLEOTIDE SEQUENCE [LARGE SCALE GENOMIC DNA]</scope>
    <source>
        <strain evidence="2 3">29892</strain>
    </source>
</reference>
<evidence type="ECO:0000256" key="1">
    <source>
        <dbReference type="SAM" id="Phobius"/>
    </source>
</evidence>
<keyword evidence="1" id="KW-0472">Membrane</keyword>